<evidence type="ECO:0000256" key="3">
    <source>
        <dbReference type="SAM" id="MobiDB-lite"/>
    </source>
</evidence>
<gene>
    <name evidence="5" type="ORF">BDV25DRAFT_139749</name>
</gene>
<dbReference type="OrthoDB" id="10253869at2759"/>
<evidence type="ECO:0000259" key="4">
    <source>
        <dbReference type="PROSITE" id="PS50075"/>
    </source>
</evidence>
<name>A0A5N6TW92_ASPAV</name>
<dbReference type="InterPro" id="IPR000873">
    <property type="entry name" value="AMP-dep_synth/lig_dom"/>
</dbReference>
<dbReference type="InterPro" id="IPR020845">
    <property type="entry name" value="AMP-binding_CS"/>
</dbReference>
<dbReference type="SUPFAM" id="SSF52777">
    <property type="entry name" value="CoA-dependent acyltransferases"/>
    <property type="match status" value="1"/>
</dbReference>
<dbReference type="InterPro" id="IPR045851">
    <property type="entry name" value="AMP-bd_C_sf"/>
</dbReference>
<dbReference type="PANTHER" id="PTHR43201:SF5">
    <property type="entry name" value="MEDIUM-CHAIN ACYL-COA LIGASE ACSF2, MITOCHONDRIAL"/>
    <property type="match status" value="1"/>
</dbReference>
<sequence>MTSRSELKGGQILAHTSFLQRFHNIVDHHPDSPAIICTHQRADLYGFRNCKLNSAPLQGQSYLRWSYSTLSKAASALSRSLKAHGATQGMPFFVFCRNDVESLIAALAAYMMGLIHVAMTPGDATIANELQHMVDTVMGHGGRTGCVVLANTAAVAKGIDSELEMGSNTIKITTDGEHLDGWIPLNLLLEHRCEPSNPVSDVKEEVSVLFTSGSTSMPKACRIPVSSWIPVLEPSLSSGSTSTADTVIVTIPMFHAYGFIWTLMPLIRGASIVFAGSSFTPQETITAIQAERCTRAAMVPTMVHSLADVRGSIHKAQGSLAIVTFAGMPLTQETVDKCRECFGAIKVENFYGMTEGVFLSTGAVEDINTMTWEHRVSAGIPAHGTKIKICAPGERDALAKGVPGHVHFSGPSMVSGYINHPSEDFYEMDGEKWFMTGDQAVVCPDDRLYLVGRYKDMVIRGGENISPFKIELSLAQVPEFRALETQIVAAEDPIAGEIPIAVVKTHATDALTERIQNTVRSTCGVGSVPSQVVSLASFGLDEWPASPAGKIKKSKLRELVSKFRKSPTPEEKPSVENSSKLAHEIQSVWGRVLGIPASKLDTHASISHLADSIILLSGRDRIQKATNRRVPLPEWLACGTIADQIALLQRAPLSQDEGNRVLGKREGPPEAGDMVHSESDNDTFLATKAAVEETLAPYTLTWDDVVDVTPCTDFIQISCSTQVIHTWNIRTSMLSRNASSEELQTALERTLVNNPFMLSFMVVDPARLGAEQGLYATIRANKMPDQCIIDNGTVNSLEDLREMTMNYPFPNHTFLPGPLFRAIVVFVREANAAALITNISHSLLDAVYHRLFNEDIDHALGGSPLQPHMPFKTFADAYYALRKSPKAKATVRFHVEYLRELRQHYHVLWPHPTPRLTVAPERQKEDGHVTTFVAPSFVRLRDKFPNLTAPIVLKAALALTVVSHTKHTHSVFLNFEANRTRYPFLPASIASQASLQETSDIAGPAFGAVINLIRHNPEETVLDYLTRIQRTQVLLTEHGNVPWYEIFRRLDLPAHDILPTIAESLILNWMPGLGAAVLGENPFQHMTVLQTHIRTKMGMLVNASATGPDGSHIVLLLQGALANMSTREISRVADEIKRISLWLADEETWSMRVGQFWDCLKD</sequence>
<dbReference type="InterPro" id="IPR009081">
    <property type="entry name" value="PP-bd_ACP"/>
</dbReference>
<dbReference type="Gene3D" id="3.30.559.30">
    <property type="entry name" value="Nonribosomal peptide synthetase, condensation domain"/>
    <property type="match status" value="1"/>
</dbReference>
<dbReference type="PANTHER" id="PTHR43201">
    <property type="entry name" value="ACYL-COA SYNTHETASE"/>
    <property type="match status" value="1"/>
</dbReference>
<keyword evidence="2" id="KW-0436">Ligase</keyword>
<organism evidence="5 6">
    <name type="scientific">Aspergillus avenaceus</name>
    <dbReference type="NCBI Taxonomy" id="36643"/>
    <lineage>
        <taxon>Eukaryota</taxon>
        <taxon>Fungi</taxon>
        <taxon>Dikarya</taxon>
        <taxon>Ascomycota</taxon>
        <taxon>Pezizomycotina</taxon>
        <taxon>Eurotiomycetes</taxon>
        <taxon>Eurotiomycetidae</taxon>
        <taxon>Eurotiales</taxon>
        <taxon>Aspergillaceae</taxon>
        <taxon>Aspergillus</taxon>
        <taxon>Aspergillus subgen. Circumdati</taxon>
    </lineage>
</organism>
<keyword evidence="6" id="KW-1185">Reference proteome</keyword>
<proteinExistence type="inferred from homology"/>
<dbReference type="InterPro" id="IPR036736">
    <property type="entry name" value="ACP-like_sf"/>
</dbReference>
<dbReference type="Gene3D" id="3.30.300.30">
    <property type="match status" value="1"/>
</dbReference>
<dbReference type="Proteomes" id="UP000325780">
    <property type="component" value="Unassembled WGS sequence"/>
</dbReference>
<dbReference type="SUPFAM" id="SSF47336">
    <property type="entry name" value="ACP-like"/>
    <property type="match status" value="1"/>
</dbReference>
<dbReference type="InterPro" id="IPR042099">
    <property type="entry name" value="ANL_N_sf"/>
</dbReference>
<dbReference type="Gene3D" id="3.40.50.12780">
    <property type="entry name" value="N-terminal domain of ligase-like"/>
    <property type="match status" value="1"/>
</dbReference>
<dbReference type="PROSITE" id="PS50075">
    <property type="entry name" value="CARRIER"/>
    <property type="match status" value="1"/>
</dbReference>
<dbReference type="SUPFAM" id="SSF56801">
    <property type="entry name" value="Acetyl-CoA synthetase-like"/>
    <property type="match status" value="1"/>
</dbReference>
<dbReference type="PROSITE" id="PS00455">
    <property type="entry name" value="AMP_BINDING"/>
    <property type="match status" value="1"/>
</dbReference>
<evidence type="ECO:0000313" key="5">
    <source>
        <dbReference type="EMBL" id="KAE8150514.1"/>
    </source>
</evidence>
<dbReference type="EMBL" id="ML742092">
    <property type="protein sequence ID" value="KAE8150514.1"/>
    <property type="molecule type" value="Genomic_DNA"/>
</dbReference>
<dbReference type="GO" id="GO:0031956">
    <property type="term" value="F:medium-chain fatty acid-CoA ligase activity"/>
    <property type="evidence" value="ECO:0007669"/>
    <property type="project" value="TreeGrafter"/>
</dbReference>
<accession>A0A5N6TW92</accession>
<dbReference type="Pfam" id="PF00501">
    <property type="entry name" value="AMP-binding"/>
    <property type="match status" value="1"/>
</dbReference>
<protein>
    <recommendedName>
        <fullName evidence="4">Carrier domain-containing protein</fullName>
    </recommendedName>
</protein>
<comment type="similarity">
    <text evidence="1">Belongs to the ATP-dependent AMP-binding enzyme family.</text>
</comment>
<evidence type="ECO:0000313" key="6">
    <source>
        <dbReference type="Proteomes" id="UP000325780"/>
    </source>
</evidence>
<dbReference type="CDD" id="cd04433">
    <property type="entry name" value="AFD_class_I"/>
    <property type="match status" value="1"/>
</dbReference>
<evidence type="ECO:0000256" key="1">
    <source>
        <dbReference type="ARBA" id="ARBA00006432"/>
    </source>
</evidence>
<dbReference type="AlphaFoldDB" id="A0A5N6TW92"/>
<reference evidence="5 6" key="1">
    <citation type="submission" date="2019-04" db="EMBL/GenBank/DDBJ databases">
        <title>Friends and foes A comparative genomics study of 23 Aspergillus species from section Flavi.</title>
        <authorList>
            <consortium name="DOE Joint Genome Institute"/>
            <person name="Kjaerbolling I."/>
            <person name="Vesth T."/>
            <person name="Frisvad J.C."/>
            <person name="Nybo J.L."/>
            <person name="Theobald S."/>
            <person name="Kildgaard S."/>
            <person name="Isbrandt T."/>
            <person name="Kuo A."/>
            <person name="Sato A."/>
            <person name="Lyhne E.K."/>
            <person name="Kogle M.E."/>
            <person name="Wiebenga A."/>
            <person name="Kun R.S."/>
            <person name="Lubbers R.J."/>
            <person name="Makela M.R."/>
            <person name="Barry K."/>
            <person name="Chovatia M."/>
            <person name="Clum A."/>
            <person name="Daum C."/>
            <person name="Haridas S."/>
            <person name="He G."/>
            <person name="LaButti K."/>
            <person name="Lipzen A."/>
            <person name="Mondo S."/>
            <person name="Riley R."/>
            <person name="Salamov A."/>
            <person name="Simmons B.A."/>
            <person name="Magnuson J.K."/>
            <person name="Henrissat B."/>
            <person name="Mortensen U.H."/>
            <person name="Larsen T.O."/>
            <person name="Devries R.P."/>
            <person name="Grigoriev I.V."/>
            <person name="Machida M."/>
            <person name="Baker S.E."/>
            <person name="Andersen M.R."/>
        </authorList>
    </citation>
    <scope>NUCLEOTIDE SEQUENCE [LARGE SCALE GENOMIC DNA]</scope>
    <source>
        <strain evidence="5 6">IBT 18842</strain>
    </source>
</reference>
<evidence type="ECO:0000256" key="2">
    <source>
        <dbReference type="ARBA" id="ARBA00022598"/>
    </source>
</evidence>
<feature type="region of interest" description="Disordered" evidence="3">
    <location>
        <begin position="659"/>
        <end position="678"/>
    </location>
</feature>
<dbReference type="GO" id="GO:0006631">
    <property type="term" value="P:fatty acid metabolic process"/>
    <property type="evidence" value="ECO:0007669"/>
    <property type="project" value="TreeGrafter"/>
</dbReference>
<feature type="domain" description="Carrier" evidence="4">
    <location>
        <begin position="576"/>
        <end position="652"/>
    </location>
</feature>